<evidence type="ECO:0000313" key="3">
    <source>
        <dbReference type="Proteomes" id="UP001168821"/>
    </source>
</evidence>
<keyword evidence="3" id="KW-1185">Reference proteome</keyword>
<sequence>MKSLLCVVICVCLLQVTLVESGAIIEKIKSGASKVKQGVHCGFHKAKSVFVEHEHIKDPCDFSSHKLNVEAPEIDIRGQEKYVTNALGDW</sequence>
<reference evidence="2" key="1">
    <citation type="journal article" date="2023" name="G3 (Bethesda)">
        <title>Whole genome assemblies of Zophobas morio and Tenebrio molitor.</title>
        <authorList>
            <person name="Kaur S."/>
            <person name="Stinson S.A."/>
            <person name="diCenzo G.C."/>
        </authorList>
    </citation>
    <scope>NUCLEOTIDE SEQUENCE</scope>
    <source>
        <strain evidence="2">QUZm001</strain>
    </source>
</reference>
<proteinExistence type="predicted"/>
<evidence type="ECO:0000256" key="1">
    <source>
        <dbReference type="SAM" id="SignalP"/>
    </source>
</evidence>
<gene>
    <name evidence="2" type="ORF">Zmor_010198</name>
</gene>
<organism evidence="2 3">
    <name type="scientific">Zophobas morio</name>
    <dbReference type="NCBI Taxonomy" id="2755281"/>
    <lineage>
        <taxon>Eukaryota</taxon>
        <taxon>Metazoa</taxon>
        <taxon>Ecdysozoa</taxon>
        <taxon>Arthropoda</taxon>
        <taxon>Hexapoda</taxon>
        <taxon>Insecta</taxon>
        <taxon>Pterygota</taxon>
        <taxon>Neoptera</taxon>
        <taxon>Endopterygota</taxon>
        <taxon>Coleoptera</taxon>
        <taxon>Polyphaga</taxon>
        <taxon>Cucujiformia</taxon>
        <taxon>Tenebrionidae</taxon>
        <taxon>Zophobas</taxon>
    </lineage>
</organism>
<keyword evidence="1" id="KW-0732">Signal</keyword>
<name>A0AA38MJK8_9CUCU</name>
<protein>
    <submittedName>
        <fullName evidence="2">Uncharacterized protein</fullName>
    </submittedName>
</protein>
<dbReference type="EMBL" id="JALNTZ010000003">
    <property type="protein sequence ID" value="KAJ3658463.1"/>
    <property type="molecule type" value="Genomic_DNA"/>
</dbReference>
<dbReference type="AlphaFoldDB" id="A0AA38MJK8"/>
<feature type="signal peptide" evidence="1">
    <location>
        <begin position="1"/>
        <end position="21"/>
    </location>
</feature>
<dbReference type="Proteomes" id="UP001168821">
    <property type="component" value="Unassembled WGS sequence"/>
</dbReference>
<comment type="caution">
    <text evidence="2">The sequence shown here is derived from an EMBL/GenBank/DDBJ whole genome shotgun (WGS) entry which is preliminary data.</text>
</comment>
<accession>A0AA38MJK8</accession>
<evidence type="ECO:0000313" key="2">
    <source>
        <dbReference type="EMBL" id="KAJ3658463.1"/>
    </source>
</evidence>
<feature type="chain" id="PRO_5041404055" evidence="1">
    <location>
        <begin position="22"/>
        <end position="90"/>
    </location>
</feature>